<dbReference type="AlphaFoldDB" id="A0A835HS15"/>
<proteinExistence type="predicted"/>
<evidence type="ECO:0000313" key="1">
    <source>
        <dbReference type="EMBL" id="KAF9603574.1"/>
    </source>
</evidence>
<feature type="non-terminal residue" evidence="1">
    <location>
        <position position="80"/>
    </location>
</feature>
<reference evidence="1 2" key="1">
    <citation type="submission" date="2020-10" db="EMBL/GenBank/DDBJ databases">
        <title>The Coptis chinensis genome and diversification of protoberbering-type alkaloids.</title>
        <authorList>
            <person name="Wang B."/>
            <person name="Shu S."/>
            <person name="Song C."/>
            <person name="Liu Y."/>
        </authorList>
    </citation>
    <scope>NUCLEOTIDE SEQUENCE [LARGE SCALE GENOMIC DNA]</scope>
    <source>
        <strain evidence="1">HL-2020</strain>
        <tissue evidence="1">Leaf</tissue>
    </source>
</reference>
<accession>A0A835HS15</accession>
<name>A0A835HS15_9MAGN</name>
<organism evidence="1 2">
    <name type="scientific">Coptis chinensis</name>
    <dbReference type="NCBI Taxonomy" id="261450"/>
    <lineage>
        <taxon>Eukaryota</taxon>
        <taxon>Viridiplantae</taxon>
        <taxon>Streptophyta</taxon>
        <taxon>Embryophyta</taxon>
        <taxon>Tracheophyta</taxon>
        <taxon>Spermatophyta</taxon>
        <taxon>Magnoliopsida</taxon>
        <taxon>Ranunculales</taxon>
        <taxon>Ranunculaceae</taxon>
        <taxon>Coptidoideae</taxon>
        <taxon>Coptis</taxon>
    </lineage>
</organism>
<evidence type="ECO:0000313" key="2">
    <source>
        <dbReference type="Proteomes" id="UP000631114"/>
    </source>
</evidence>
<dbReference type="OrthoDB" id="1909482at2759"/>
<keyword evidence="2" id="KW-1185">Reference proteome</keyword>
<dbReference type="Proteomes" id="UP000631114">
    <property type="component" value="Unassembled WGS sequence"/>
</dbReference>
<comment type="caution">
    <text evidence="1">The sequence shown here is derived from an EMBL/GenBank/DDBJ whole genome shotgun (WGS) entry which is preliminary data.</text>
</comment>
<protein>
    <submittedName>
        <fullName evidence="1">Uncharacterized protein</fullName>
    </submittedName>
</protein>
<gene>
    <name evidence="1" type="ORF">IFM89_037073</name>
</gene>
<dbReference type="EMBL" id="JADFTS010000006">
    <property type="protein sequence ID" value="KAF9603574.1"/>
    <property type="molecule type" value="Genomic_DNA"/>
</dbReference>
<sequence length="80" mass="9308">MCRRISDLKGTRFDFPQLSTMKSMKTLILRNCMIHGNIPEYFGELQKTKKPVSLLTLLSDNFWLACLLIRRLLAIVHSLK</sequence>